<feature type="transmembrane region" description="Helical" evidence="2">
    <location>
        <begin position="305"/>
        <end position="329"/>
    </location>
</feature>
<dbReference type="Pfam" id="PF00168">
    <property type="entry name" value="C2"/>
    <property type="match status" value="1"/>
</dbReference>
<evidence type="ECO:0000256" key="1">
    <source>
        <dbReference type="SAM" id="MobiDB-lite"/>
    </source>
</evidence>
<protein>
    <recommendedName>
        <fullName evidence="3">C2 domain-containing protein</fullName>
    </recommendedName>
</protein>
<gene>
    <name evidence="5" type="primary">LOC112280445</name>
    <name evidence="4" type="ORF">PHYPA_005285</name>
</gene>
<reference evidence="4 6" key="2">
    <citation type="journal article" date="2018" name="Plant J.">
        <title>The Physcomitrella patens chromosome-scale assembly reveals moss genome structure and evolution.</title>
        <authorList>
            <person name="Lang D."/>
            <person name="Ullrich K.K."/>
            <person name="Murat F."/>
            <person name="Fuchs J."/>
            <person name="Jenkins J."/>
            <person name="Haas F.B."/>
            <person name="Piednoel M."/>
            <person name="Gundlach H."/>
            <person name="Van Bel M."/>
            <person name="Meyberg R."/>
            <person name="Vives C."/>
            <person name="Morata J."/>
            <person name="Symeonidi A."/>
            <person name="Hiss M."/>
            <person name="Muchero W."/>
            <person name="Kamisugi Y."/>
            <person name="Saleh O."/>
            <person name="Blanc G."/>
            <person name="Decker E.L."/>
            <person name="van Gessel N."/>
            <person name="Grimwood J."/>
            <person name="Hayes R.D."/>
            <person name="Graham S.W."/>
            <person name="Gunter L.E."/>
            <person name="McDaniel S.F."/>
            <person name="Hoernstein S.N.W."/>
            <person name="Larsson A."/>
            <person name="Li F.W."/>
            <person name="Perroud P.F."/>
            <person name="Phillips J."/>
            <person name="Ranjan P."/>
            <person name="Rokshar D.S."/>
            <person name="Rothfels C.J."/>
            <person name="Schneider L."/>
            <person name="Shu S."/>
            <person name="Stevenson D.W."/>
            <person name="Thummler F."/>
            <person name="Tillich M."/>
            <person name="Villarreal Aguilar J.C."/>
            <person name="Widiez T."/>
            <person name="Wong G.K."/>
            <person name="Wymore A."/>
            <person name="Zhang Y."/>
            <person name="Zimmer A.D."/>
            <person name="Quatrano R.S."/>
            <person name="Mayer K.F.X."/>
            <person name="Goodstein D."/>
            <person name="Casacuberta J.M."/>
            <person name="Vandepoele K."/>
            <person name="Reski R."/>
            <person name="Cuming A.C."/>
            <person name="Tuskan G.A."/>
            <person name="Maumus F."/>
            <person name="Salse J."/>
            <person name="Schmutz J."/>
            <person name="Rensing S.A."/>
        </authorList>
    </citation>
    <scope>NUCLEOTIDE SEQUENCE [LARGE SCALE GENOMIC DNA]</scope>
    <source>
        <strain evidence="5 6">cv. Gransden 2004</strain>
    </source>
</reference>
<keyword evidence="2" id="KW-1133">Transmembrane helix</keyword>
<dbReference type="eggNOG" id="ENOG502QRJ2">
    <property type="taxonomic scope" value="Eukaryota"/>
</dbReference>
<dbReference type="InterPro" id="IPR000008">
    <property type="entry name" value="C2_dom"/>
</dbReference>
<dbReference type="AlphaFoldDB" id="A9TBB9"/>
<dbReference type="EMBL" id="ABEU02000003">
    <property type="protein sequence ID" value="PNR58290.1"/>
    <property type="molecule type" value="Genomic_DNA"/>
</dbReference>
<dbReference type="SMART" id="SM00239">
    <property type="entry name" value="C2"/>
    <property type="match status" value="1"/>
</dbReference>
<dbReference type="RefSeq" id="XP_073389073.1">
    <property type="nucleotide sequence ID" value="XM_073532972.1"/>
</dbReference>
<dbReference type="Gene3D" id="2.60.40.150">
    <property type="entry name" value="C2 domain"/>
    <property type="match status" value="1"/>
</dbReference>
<evidence type="ECO:0000313" key="4">
    <source>
        <dbReference type="EMBL" id="PNR58290.1"/>
    </source>
</evidence>
<accession>A9TBB9</accession>
<dbReference type="RefSeq" id="XP_024371725.1">
    <property type="nucleotide sequence ID" value="XM_024515957.2"/>
</dbReference>
<name>A9TBB9_PHYPA</name>
<feature type="domain" description="C2" evidence="3">
    <location>
        <begin position="4"/>
        <end position="128"/>
    </location>
</feature>
<dbReference type="Proteomes" id="UP000006727">
    <property type="component" value="Chromosome 3"/>
</dbReference>
<dbReference type="PANTHER" id="PTHR32246">
    <property type="entry name" value="INGRESSION PROTEIN FIC1"/>
    <property type="match status" value="1"/>
</dbReference>
<proteinExistence type="predicted"/>
<sequence length="330" mass="35011">MGGPVSESDTESMGGRQRPGPMLEVVILAAEDLKNVNVLGKMSVYVMAWIESALKRSTSVRHKTGKNAVWNDCLFLPVSDDMLLNPHSSLTVQVYSTGTVSPSVVGTSYLALADIARMKASKTNSDEGDIVTLPLHRRSGRTQGSIKISVNLTGATIQQIMYALDNGDDGWAIEMPTTSSSVPDEVAVMGYPAVQSYGYPPCTDCDDDNAAFLPSAPPIYLATSFESSLTSNTNTEDGPTTNISVENSVTTQPTRPPPPARPPPPLPSSPLFSNNGNVDPHPCAQARNKYVPVQIRRQQETRDNILLALLGGVGGLVGGFVIGDIIGAAL</sequence>
<feature type="compositionally biased region" description="Pro residues" evidence="1">
    <location>
        <begin position="254"/>
        <end position="268"/>
    </location>
</feature>
<dbReference type="GeneID" id="112280445"/>
<dbReference type="GO" id="GO:0006952">
    <property type="term" value="P:defense response"/>
    <property type="evidence" value="ECO:0007669"/>
    <property type="project" value="InterPro"/>
</dbReference>
<dbReference type="CDD" id="cd04051">
    <property type="entry name" value="C2_SRC2_like"/>
    <property type="match status" value="1"/>
</dbReference>
<evidence type="ECO:0000256" key="2">
    <source>
        <dbReference type="SAM" id="Phobius"/>
    </source>
</evidence>
<dbReference type="PROSITE" id="PS50004">
    <property type="entry name" value="C2"/>
    <property type="match status" value="1"/>
</dbReference>
<reference evidence="4 6" key="1">
    <citation type="journal article" date="2008" name="Science">
        <title>The Physcomitrella genome reveals evolutionary insights into the conquest of land by plants.</title>
        <authorList>
            <person name="Rensing S."/>
            <person name="Lang D."/>
            <person name="Zimmer A."/>
            <person name="Terry A."/>
            <person name="Salamov A."/>
            <person name="Shapiro H."/>
            <person name="Nishiyama T."/>
            <person name="Perroud P.-F."/>
            <person name="Lindquist E."/>
            <person name="Kamisugi Y."/>
            <person name="Tanahashi T."/>
            <person name="Sakakibara K."/>
            <person name="Fujita T."/>
            <person name="Oishi K."/>
            <person name="Shin-I T."/>
            <person name="Kuroki Y."/>
            <person name="Toyoda A."/>
            <person name="Suzuki Y."/>
            <person name="Hashimoto A."/>
            <person name="Yamaguchi K."/>
            <person name="Sugano A."/>
            <person name="Kohara Y."/>
            <person name="Fujiyama A."/>
            <person name="Anterola A."/>
            <person name="Aoki S."/>
            <person name="Ashton N."/>
            <person name="Barbazuk W.B."/>
            <person name="Barker E."/>
            <person name="Bennetzen J."/>
            <person name="Bezanilla M."/>
            <person name="Blankenship R."/>
            <person name="Cho S.H."/>
            <person name="Dutcher S."/>
            <person name="Estelle M."/>
            <person name="Fawcett J.A."/>
            <person name="Gundlach H."/>
            <person name="Hanada K."/>
            <person name="Heyl A."/>
            <person name="Hicks K.A."/>
            <person name="Hugh J."/>
            <person name="Lohr M."/>
            <person name="Mayer K."/>
            <person name="Melkozernov A."/>
            <person name="Murata T."/>
            <person name="Nelson D."/>
            <person name="Pils B."/>
            <person name="Prigge M."/>
            <person name="Reiss B."/>
            <person name="Renner T."/>
            <person name="Rombauts S."/>
            <person name="Rushton P."/>
            <person name="Sanderfoot A."/>
            <person name="Schween G."/>
            <person name="Shiu S.-H."/>
            <person name="Stueber K."/>
            <person name="Theodoulou F.L."/>
            <person name="Tu H."/>
            <person name="Van de Peer Y."/>
            <person name="Verrier P.J."/>
            <person name="Waters E."/>
            <person name="Wood A."/>
            <person name="Yang L."/>
            <person name="Cove D."/>
            <person name="Cuming A."/>
            <person name="Hasebe M."/>
            <person name="Lucas S."/>
            <person name="Mishler D.B."/>
            <person name="Reski R."/>
            <person name="Grigoriev I."/>
            <person name="Quatrano R.S."/>
            <person name="Boore J.L."/>
        </authorList>
    </citation>
    <scope>NUCLEOTIDE SEQUENCE [LARGE SCALE GENOMIC DNA]</scope>
    <source>
        <strain evidence="5 6">cv. Gransden 2004</strain>
    </source>
</reference>
<keyword evidence="2" id="KW-0812">Transmembrane</keyword>
<dbReference type="InterPro" id="IPR035892">
    <property type="entry name" value="C2_domain_sf"/>
</dbReference>
<evidence type="ECO:0000313" key="6">
    <source>
        <dbReference type="Proteomes" id="UP000006727"/>
    </source>
</evidence>
<evidence type="ECO:0000259" key="3">
    <source>
        <dbReference type="PROSITE" id="PS50004"/>
    </source>
</evidence>
<dbReference type="Gramene" id="Pp3c3_32730V3.1">
    <property type="protein sequence ID" value="Pp3c3_32730V3.1"/>
    <property type="gene ID" value="Pp3c3_32730"/>
</dbReference>
<dbReference type="PANTHER" id="PTHR32246:SF151">
    <property type="entry name" value="C2 DOMAIN-CONTAINING PROTEIN"/>
    <property type="match status" value="1"/>
</dbReference>
<feature type="compositionally biased region" description="Polar residues" evidence="1">
    <location>
        <begin position="229"/>
        <end position="252"/>
    </location>
</feature>
<keyword evidence="6" id="KW-1185">Reference proteome</keyword>
<dbReference type="Gramene" id="Pp3c3_32730V3.2">
    <property type="protein sequence ID" value="Pp3c3_32730V3.2"/>
    <property type="gene ID" value="Pp3c3_32730"/>
</dbReference>
<dbReference type="InterPro" id="IPR044750">
    <property type="entry name" value="C2_SRC2/BAP"/>
</dbReference>
<dbReference type="EnsemblPlants" id="Pp3c3_32730V3.1">
    <property type="protein sequence ID" value="Pp3c3_32730V3.1"/>
    <property type="gene ID" value="Pp3c3_32730"/>
</dbReference>
<dbReference type="HOGENOM" id="CLU_072926_0_0_1"/>
<evidence type="ECO:0000313" key="5">
    <source>
        <dbReference type="EnsemblPlants" id="Pp3c3_32730V3.1"/>
    </source>
</evidence>
<dbReference type="STRING" id="3218.A9TBB9"/>
<organism evidence="4">
    <name type="scientific">Physcomitrium patens</name>
    <name type="common">Spreading-leaved earth moss</name>
    <name type="synonym">Physcomitrella patens</name>
    <dbReference type="NCBI Taxonomy" id="3218"/>
    <lineage>
        <taxon>Eukaryota</taxon>
        <taxon>Viridiplantae</taxon>
        <taxon>Streptophyta</taxon>
        <taxon>Embryophyta</taxon>
        <taxon>Bryophyta</taxon>
        <taxon>Bryophytina</taxon>
        <taxon>Bryopsida</taxon>
        <taxon>Funariidae</taxon>
        <taxon>Funariales</taxon>
        <taxon>Funariaceae</taxon>
        <taxon>Physcomitrium</taxon>
    </lineage>
</organism>
<dbReference type="EnsemblPlants" id="Pp3c3_32730V3.2">
    <property type="protein sequence ID" value="Pp3c3_32730V3.2"/>
    <property type="gene ID" value="Pp3c3_32730"/>
</dbReference>
<dbReference type="PaxDb" id="3218-PP1S198_70V6.1"/>
<dbReference type="SUPFAM" id="SSF49562">
    <property type="entry name" value="C2 domain (Calcium/lipid-binding domain, CaLB)"/>
    <property type="match status" value="1"/>
</dbReference>
<dbReference type="OMA" id="PCAQARN"/>
<feature type="region of interest" description="Disordered" evidence="1">
    <location>
        <begin position="229"/>
        <end position="284"/>
    </location>
</feature>
<keyword evidence="2" id="KW-0472">Membrane</keyword>
<dbReference type="OrthoDB" id="1909968at2759"/>
<reference evidence="5" key="3">
    <citation type="submission" date="2020-12" db="UniProtKB">
        <authorList>
            <consortium name="EnsemblPlants"/>
        </authorList>
    </citation>
    <scope>IDENTIFICATION</scope>
</reference>